<evidence type="ECO:0000313" key="2">
    <source>
        <dbReference type="Proteomes" id="UP000321409"/>
    </source>
</evidence>
<organism evidence="1 2">
    <name type="scientific">Lentilactobacillus diolivorans</name>
    <dbReference type="NCBI Taxonomy" id="179838"/>
    <lineage>
        <taxon>Bacteria</taxon>
        <taxon>Bacillati</taxon>
        <taxon>Bacillota</taxon>
        <taxon>Bacilli</taxon>
        <taxon>Lactobacillales</taxon>
        <taxon>Lactobacillaceae</taxon>
        <taxon>Lentilactobacillus</taxon>
    </lineage>
</organism>
<sequence length="54" mass="6037">MQAAAIYQKTDQVIPILWGDKNPSVIAKIAKTQYVKIAVIVSFTFVDIENQLSK</sequence>
<name>A0ABQ0XCX9_9LACO</name>
<keyword evidence="2" id="KW-1185">Reference proteome</keyword>
<gene>
    <name evidence="1" type="ORF">LDI01_11120</name>
</gene>
<proteinExistence type="predicted"/>
<comment type="caution">
    <text evidence="1">The sequence shown here is derived from an EMBL/GenBank/DDBJ whole genome shotgun (WGS) entry which is preliminary data.</text>
</comment>
<evidence type="ECO:0000313" key="1">
    <source>
        <dbReference type="EMBL" id="GEP23519.1"/>
    </source>
</evidence>
<protein>
    <submittedName>
        <fullName evidence="1">Uncharacterized protein</fullName>
    </submittedName>
</protein>
<dbReference type="EMBL" id="BKAB01000013">
    <property type="protein sequence ID" value="GEP23519.1"/>
    <property type="molecule type" value="Genomic_DNA"/>
</dbReference>
<reference evidence="1 2" key="1">
    <citation type="submission" date="2019-07" db="EMBL/GenBank/DDBJ databases">
        <title>Whole genome shotgun sequence of Lactobacillus diolivorans NBRC 107869.</title>
        <authorList>
            <person name="Hosoyama A."/>
            <person name="Uohara A."/>
            <person name="Ohji S."/>
            <person name="Ichikawa N."/>
        </authorList>
    </citation>
    <scope>NUCLEOTIDE SEQUENCE [LARGE SCALE GENOMIC DNA]</scope>
    <source>
        <strain evidence="1 2">NBRC 107869</strain>
    </source>
</reference>
<accession>A0ABQ0XCX9</accession>
<dbReference type="Proteomes" id="UP000321409">
    <property type="component" value="Unassembled WGS sequence"/>
</dbReference>